<dbReference type="CDD" id="cd06909">
    <property type="entry name" value="M14_ASPA"/>
    <property type="match status" value="1"/>
</dbReference>
<dbReference type="Gene3D" id="2.20.25.160">
    <property type="match status" value="1"/>
</dbReference>
<accession>A0A380RTR5</accession>
<dbReference type="Proteomes" id="UP000255423">
    <property type="component" value="Unassembled WGS sequence"/>
</dbReference>
<dbReference type="PANTHER" id="PTHR15162">
    <property type="entry name" value="ASPARTOACYLASE"/>
    <property type="match status" value="1"/>
</dbReference>
<keyword evidence="3" id="KW-0378">Hydrolase</keyword>
<evidence type="ECO:0000256" key="3">
    <source>
        <dbReference type="ARBA" id="ARBA00022801"/>
    </source>
</evidence>
<dbReference type="HAMAP" id="MF_00704">
    <property type="entry name" value="Aspartoacylase"/>
    <property type="match status" value="1"/>
</dbReference>
<dbReference type="NCBIfam" id="NF002601">
    <property type="entry name" value="PRK02259.1"/>
    <property type="match status" value="1"/>
</dbReference>
<reference evidence="9 10" key="1">
    <citation type="submission" date="2017-08" db="EMBL/GenBank/DDBJ databases">
        <authorList>
            <person name="de Groot N.N."/>
        </authorList>
    </citation>
    <scope>NUCLEOTIDE SEQUENCE [LARGE SCALE GENOMIC DNA]</scope>
    <source>
        <strain evidence="9 10">HM2</strain>
    </source>
</reference>
<proteinExistence type="inferred from homology"/>
<dbReference type="GO" id="GO:0016788">
    <property type="term" value="F:hydrolase activity, acting on ester bonds"/>
    <property type="evidence" value="ECO:0007669"/>
    <property type="project" value="InterPro"/>
</dbReference>
<dbReference type="InterPro" id="IPR055438">
    <property type="entry name" value="AstE_AspA_cat"/>
</dbReference>
<evidence type="ECO:0000259" key="7">
    <source>
        <dbReference type="Pfam" id="PF04952"/>
    </source>
</evidence>
<dbReference type="SUPFAM" id="SSF53187">
    <property type="entry name" value="Zn-dependent exopeptidases"/>
    <property type="match status" value="1"/>
</dbReference>
<feature type="binding site" evidence="6">
    <location>
        <position position="110"/>
    </location>
    <ligand>
        <name>Zn(2+)</name>
        <dbReference type="ChEBI" id="CHEBI:29105"/>
    </ligand>
</feature>
<keyword evidence="4 6" id="KW-0862">Zinc</keyword>
<dbReference type="InterPro" id="IPR050178">
    <property type="entry name" value="AspA/AstE_fam"/>
</dbReference>
<dbReference type="PANTHER" id="PTHR15162:SF7">
    <property type="entry name" value="SUCCINYLGLUTAMATE DESUCCINYLASE"/>
    <property type="match status" value="1"/>
</dbReference>
<evidence type="ECO:0000313" key="10">
    <source>
        <dbReference type="Proteomes" id="UP000255423"/>
    </source>
</evidence>
<dbReference type="AlphaFoldDB" id="A0A380RTR5"/>
<dbReference type="GO" id="GO:0046872">
    <property type="term" value="F:metal ion binding"/>
    <property type="evidence" value="ECO:0007669"/>
    <property type="project" value="UniProtKB-KW"/>
</dbReference>
<sequence>MSKINTIVVAGGTHGNERTGVSLVEKWKAHPECYNTLCKSATVDVVLANPEAVRLNRRYRDHDLNRAFAQTCLDMSVEPAQYEFRRAREINKIYGPKGENTHTDLILDVHNTGSNMGYCLILSTRDPFTMKASAVLTQEFEDAWIYYQPEERSASPYFGTVAKADVCIEIGPQQHGTLNAAIFERSEKLVKRYLELAEEWNRGELQKRAPIKVEVYTQLRDLGYPKPQGGGAIQAMIHPELDGHDYRELKKGDKLFRTFDGKDILFEGEPDGRSVYPIFINEPAYYEKDIAMSLTVKTVEEW</sequence>
<comment type="cofactor">
    <cofactor evidence="6">
        <name>Zn(2+)</name>
        <dbReference type="ChEBI" id="CHEBI:29105"/>
    </cofactor>
    <text evidence="6">Binds 1 zinc ion per subunit.</text>
</comment>
<feature type="domain" description="AstE/AspA barrel-sandwich hybrid" evidence="7">
    <location>
        <begin position="212"/>
        <end position="296"/>
    </location>
</feature>
<evidence type="ECO:0000256" key="2">
    <source>
        <dbReference type="ARBA" id="ARBA00022723"/>
    </source>
</evidence>
<evidence type="ECO:0000313" key="9">
    <source>
        <dbReference type="EMBL" id="SUQ18794.1"/>
    </source>
</evidence>
<name>A0A380RTR5_FIBSU</name>
<feature type="binding site" evidence="6">
    <location>
        <position position="17"/>
    </location>
    <ligand>
        <name>Zn(2+)</name>
        <dbReference type="ChEBI" id="CHEBI:29105"/>
    </ligand>
</feature>
<dbReference type="PIRSF" id="PIRSF018001">
    <property type="entry name" value="Aspartoacylase"/>
    <property type="match status" value="1"/>
</dbReference>
<dbReference type="RefSeq" id="WP_109571650.1">
    <property type="nucleotide sequence ID" value="NZ_UHJL01000001.1"/>
</dbReference>
<evidence type="ECO:0000256" key="4">
    <source>
        <dbReference type="ARBA" id="ARBA00022833"/>
    </source>
</evidence>
<evidence type="ECO:0000256" key="6">
    <source>
        <dbReference type="PIRSR" id="PIRSR018001-3"/>
    </source>
</evidence>
<comment type="similarity">
    <text evidence="1">Belongs to the AspA/AstE family. Aspartoacylase subfamily.</text>
</comment>
<dbReference type="InterPro" id="IPR016708">
    <property type="entry name" value="Aspartoacylase"/>
</dbReference>
<protein>
    <submittedName>
        <fullName evidence="9">Aspartoacylase</fullName>
    </submittedName>
</protein>
<dbReference type="GO" id="GO:0016811">
    <property type="term" value="F:hydrolase activity, acting on carbon-nitrogen (but not peptide) bonds, in linear amides"/>
    <property type="evidence" value="ECO:0007669"/>
    <property type="project" value="InterPro"/>
</dbReference>
<evidence type="ECO:0000256" key="5">
    <source>
        <dbReference type="PIRSR" id="PIRSR018001-1"/>
    </source>
</evidence>
<dbReference type="Pfam" id="PF04952">
    <property type="entry name" value="AstE_AspA_hybrid"/>
    <property type="match status" value="1"/>
</dbReference>
<dbReference type="EMBL" id="UHJL01000001">
    <property type="protein sequence ID" value="SUQ18794.1"/>
    <property type="molecule type" value="Genomic_DNA"/>
</dbReference>
<dbReference type="Pfam" id="PF24827">
    <property type="entry name" value="AstE_AspA_cat"/>
    <property type="match status" value="1"/>
</dbReference>
<keyword evidence="2 6" id="KW-0479">Metal-binding</keyword>
<organism evidence="9 10">
    <name type="scientific">Fibrobacter succinogenes</name>
    <name type="common">Bacteroides succinogenes</name>
    <dbReference type="NCBI Taxonomy" id="833"/>
    <lineage>
        <taxon>Bacteria</taxon>
        <taxon>Pseudomonadati</taxon>
        <taxon>Fibrobacterota</taxon>
        <taxon>Fibrobacteria</taxon>
        <taxon>Fibrobacterales</taxon>
        <taxon>Fibrobacteraceae</taxon>
        <taxon>Fibrobacter</taxon>
    </lineage>
</organism>
<evidence type="ECO:0000259" key="8">
    <source>
        <dbReference type="Pfam" id="PF24827"/>
    </source>
</evidence>
<gene>
    <name evidence="9" type="ORF">SAMN05661053_0013</name>
</gene>
<feature type="active site" description="Proton donor/acceptor" evidence="5">
    <location>
        <position position="169"/>
    </location>
</feature>
<dbReference type="GO" id="GO:0005829">
    <property type="term" value="C:cytosol"/>
    <property type="evidence" value="ECO:0007669"/>
    <property type="project" value="TreeGrafter"/>
</dbReference>
<dbReference type="InterPro" id="IPR007036">
    <property type="entry name" value="Aste_AspA_hybrid_dom"/>
</dbReference>
<dbReference type="Gene3D" id="3.40.630.10">
    <property type="entry name" value="Zn peptidases"/>
    <property type="match status" value="1"/>
</dbReference>
<feature type="binding site" evidence="6">
    <location>
        <position position="14"/>
    </location>
    <ligand>
        <name>Zn(2+)</name>
        <dbReference type="ChEBI" id="CHEBI:29105"/>
    </ligand>
</feature>
<feature type="domain" description="Succinylglutamate desuccinylase/Aspartoacylase catalytic" evidence="8">
    <location>
        <begin position="4"/>
        <end position="196"/>
    </location>
</feature>
<evidence type="ECO:0000256" key="1">
    <source>
        <dbReference type="ARBA" id="ARBA00006173"/>
    </source>
</evidence>